<protein>
    <submittedName>
        <fullName evidence="2">Uncharacterized protein</fullName>
    </submittedName>
</protein>
<dbReference type="EMBL" id="JBFXLU010000017">
    <property type="protein sequence ID" value="KAL2853947.1"/>
    <property type="molecule type" value="Genomic_DNA"/>
</dbReference>
<reference evidence="2 3" key="1">
    <citation type="submission" date="2024-07" db="EMBL/GenBank/DDBJ databases">
        <title>Section-level genome sequencing and comparative genomics of Aspergillus sections Usti and Cavernicolus.</title>
        <authorList>
            <consortium name="Lawrence Berkeley National Laboratory"/>
            <person name="Nybo J.L."/>
            <person name="Vesth T.C."/>
            <person name="Theobald S."/>
            <person name="Frisvad J.C."/>
            <person name="Larsen T.O."/>
            <person name="Kjaerboelling I."/>
            <person name="Rothschild-Mancinelli K."/>
            <person name="Lyhne E.K."/>
            <person name="Kogle M.E."/>
            <person name="Barry K."/>
            <person name="Clum A."/>
            <person name="Na H."/>
            <person name="Ledsgaard L."/>
            <person name="Lin J."/>
            <person name="Lipzen A."/>
            <person name="Kuo A."/>
            <person name="Riley R."/>
            <person name="Mondo S."/>
            <person name="Labutti K."/>
            <person name="Haridas S."/>
            <person name="Pangalinan J."/>
            <person name="Salamov A.A."/>
            <person name="Simmons B.A."/>
            <person name="Magnuson J.K."/>
            <person name="Chen J."/>
            <person name="Drula E."/>
            <person name="Henrissat B."/>
            <person name="Wiebenga A."/>
            <person name="Lubbers R.J."/>
            <person name="Gomes A.C."/>
            <person name="Makela M.R."/>
            <person name="Stajich J."/>
            <person name="Grigoriev I.V."/>
            <person name="Mortensen U.H."/>
            <person name="De Vries R.P."/>
            <person name="Baker S.E."/>
            <person name="Andersen M.R."/>
        </authorList>
    </citation>
    <scope>NUCLEOTIDE SEQUENCE [LARGE SCALE GENOMIC DNA]</scope>
    <source>
        <strain evidence="2 3">CBS 123904</strain>
    </source>
</reference>
<gene>
    <name evidence="2" type="ORF">BJY01DRAFT_51276</name>
</gene>
<evidence type="ECO:0000313" key="3">
    <source>
        <dbReference type="Proteomes" id="UP001610446"/>
    </source>
</evidence>
<feature type="region of interest" description="Disordered" evidence="1">
    <location>
        <begin position="32"/>
        <end position="66"/>
    </location>
</feature>
<dbReference type="Proteomes" id="UP001610446">
    <property type="component" value="Unassembled WGS sequence"/>
</dbReference>
<sequence>MRATRSLNLLSRGFSANPRIFVRQQGAQLYSPSKAFRLNSSSPESRTEQKAQDSNTGSSTGNSSSWNTGQILLISTLAAGIGYGLAASRSAHNKEPGVPQYGTAKDFEKVEFFFFYQWELG</sequence>
<comment type="caution">
    <text evidence="2">The sequence shown here is derived from an EMBL/GenBank/DDBJ whole genome shotgun (WGS) entry which is preliminary data.</text>
</comment>
<evidence type="ECO:0000256" key="1">
    <source>
        <dbReference type="SAM" id="MobiDB-lite"/>
    </source>
</evidence>
<feature type="compositionally biased region" description="Low complexity" evidence="1">
    <location>
        <begin position="54"/>
        <end position="66"/>
    </location>
</feature>
<proteinExistence type="predicted"/>
<keyword evidence="3" id="KW-1185">Reference proteome</keyword>
<organism evidence="2 3">
    <name type="scientific">Aspergillus pseudoustus</name>
    <dbReference type="NCBI Taxonomy" id="1810923"/>
    <lineage>
        <taxon>Eukaryota</taxon>
        <taxon>Fungi</taxon>
        <taxon>Dikarya</taxon>
        <taxon>Ascomycota</taxon>
        <taxon>Pezizomycotina</taxon>
        <taxon>Eurotiomycetes</taxon>
        <taxon>Eurotiomycetidae</taxon>
        <taxon>Eurotiales</taxon>
        <taxon>Aspergillaceae</taxon>
        <taxon>Aspergillus</taxon>
        <taxon>Aspergillus subgen. Nidulantes</taxon>
    </lineage>
</organism>
<evidence type="ECO:0000313" key="2">
    <source>
        <dbReference type="EMBL" id="KAL2853947.1"/>
    </source>
</evidence>
<name>A0ABR4KRR3_9EURO</name>
<accession>A0ABR4KRR3</accession>